<keyword evidence="6" id="KW-1185">Reference proteome</keyword>
<dbReference type="PRINTS" id="PR00633">
    <property type="entry name" value="RCCNDNSATION"/>
</dbReference>
<feature type="repeat" description="RCC1" evidence="2">
    <location>
        <begin position="288"/>
        <end position="354"/>
    </location>
</feature>
<dbReference type="EMBL" id="JBBJCI010000291">
    <property type="protein sequence ID" value="KAK7235679.1"/>
    <property type="molecule type" value="Genomic_DNA"/>
</dbReference>
<feature type="repeat" description="RCC1" evidence="2">
    <location>
        <begin position="463"/>
        <end position="520"/>
    </location>
</feature>
<proteinExistence type="predicted"/>
<feature type="repeat" description="RCC1" evidence="2">
    <location>
        <begin position="117"/>
        <end position="174"/>
    </location>
</feature>
<dbReference type="PANTHER" id="PTHR22870">
    <property type="entry name" value="REGULATOR OF CHROMOSOME CONDENSATION"/>
    <property type="match status" value="1"/>
</dbReference>
<dbReference type="Pfam" id="PF25390">
    <property type="entry name" value="WD40_RLD"/>
    <property type="match status" value="1"/>
</dbReference>
<feature type="repeat" description="RCC1" evidence="2">
    <location>
        <begin position="175"/>
        <end position="224"/>
    </location>
</feature>
<accession>A0ABR1FQJ2</accession>
<evidence type="ECO:0000256" key="3">
    <source>
        <dbReference type="SAM" id="MobiDB-lite"/>
    </source>
</evidence>
<evidence type="ECO:0000313" key="5">
    <source>
        <dbReference type="EMBL" id="KAK7235679.1"/>
    </source>
</evidence>
<evidence type="ECO:0000313" key="6">
    <source>
        <dbReference type="Proteomes" id="UP001363151"/>
    </source>
</evidence>
<dbReference type="Gene3D" id="2.130.10.30">
    <property type="entry name" value="Regulator of chromosome condensation 1/beta-lactamase-inhibitor protein II"/>
    <property type="match status" value="1"/>
</dbReference>
<name>A0ABR1FQJ2_AURAN</name>
<dbReference type="PROSITE" id="PS50012">
    <property type="entry name" value="RCC1_3"/>
    <property type="match status" value="6"/>
</dbReference>
<keyword evidence="1" id="KW-0677">Repeat</keyword>
<organism evidence="5 6">
    <name type="scientific">Aureococcus anophagefferens</name>
    <name type="common">Harmful bloom alga</name>
    <dbReference type="NCBI Taxonomy" id="44056"/>
    <lineage>
        <taxon>Eukaryota</taxon>
        <taxon>Sar</taxon>
        <taxon>Stramenopiles</taxon>
        <taxon>Ochrophyta</taxon>
        <taxon>Pelagophyceae</taxon>
        <taxon>Pelagomonadales</taxon>
        <taxon>Pelagomonadaceae</taxon>
        <taxon>Aureococcus</taxon>
    </lineage>
</organism>
<evidence type="ECO:0000256" key="2">
    <source>
        <dbReference type="PROSITE-ProRule" id="PRU00235"/>
    </source>
</evidence>
<dbReference type="InterPro" id="IPR051210">
    <property type="entry name" value="Ub_ligase/GEF_domain"/>
</dbReference>
<feature type="compositionally biased region" description="Basic and acidic residues" evidence="3">
    <location>
        <begin position="1"/>
        <end position="19"/>
    </location>
</feature>
<gene>
    <name evidence="5" type="ORF">SO694_00066170</name>
</gene>
<feature type="repeat" description="RCC1" evidence="2">
    <location>
        <begin position="406"/>
        <end position="462"/>
    </location>
</feature>
<dbReference type="InterPro" id="IPR000408">
    <property type="entry name" value="Reg_chr_condens"/>
</dbReference>
<dbReference type="PANTHER" id="PTHR22870:SF408">
    <property type="entry name" value="OS09G0560450 PROTEIN"/>
    <property type="match status" value="1"/>
</dbReference>
<reference evidence="5 6" key="1">
    <citation type="submission" date="2024-03" db="EMBL/GenBank/DDBJ databases">
        <title>Aureococcus anophagefferens CCMP1851 and Kratosvirus quantuckense: Draft genome of a second virus-susceptible host strain in the model system.</title>
        <authorList>
            <person name="Chase E."/>
            <person name="Truchon A.R."/>
            <person name="Schepens W."/>
            <person name="Wilhelm S.W."/>
        </authorList>
    </citation>
    <scope>NUCLEOTIDE SEQUENCE [LARGE SCALE GENOMIC DNA]</scope>
    <source>
        <strain evidence="5 6">CCMP1851</strain>
    </source>
</reference>
<evidence type="ECO:0000256" key="1">
    <source>
        <dbReference type="ARBA" id="ARBA00022737"/>
    </source>
</evidence>
<comment type="caution">
    <text evidence="5">The sequence shown here is derived from an EMBL/GenBank/DDBJ whole genome shotgun (WGS) entry which is preliminary data.</text>
</comment>
<protein>
    <submittedName>
        <fullName evidence="5">Chromatin binding protein</fullName>
    </submittedName>
</protein>
<feature type="domain" description="RCC1-like" evidence="4">
    <location>
        <begin position="118"/>
        <end position="516"/>
    </location>
</feature>
<sequence length="529" mass="54915">MKRRAEDGQISRAAYELRSESSQQAAPAGFAVASSRELESRRLVKASKGKGGGWAGRGETALARELYQTRVSALNAKFAAWAEGQLAAEPAVAVLEAARDYVNYAEQLEAQFLVAHTDVLSFGSGDCGQLAHSKDLEDERDTVVPRPRRVLSLREKKVVMLSCGGLHNAACTADGKCYTWGCNDEGSLGRGGDEYLPLEVSVSNGDPVTCVAAGDSQTFAVTMSGCVFGWGCYKDKEGKQWFDAPPNAGLDPKRKQTTPLEVSRGSPLAAVVAVKCGAAFNAALLGDGSCLTWGVGEVGELGRPVRPMRGADGEYDKPAIVSDHLSPGHLSGLEATTFKALGCGAYHLLAATSSALYATGLNNYGQLGDGTTKDAATPVPVPFFDQVALAQLDGGQHHSLALCADGTLYSWGRADYGQLGIGVDVGAKAGDFVTAPTRVPVPTTAVGSVCSGSNHCLALSRSGAVFAWGYGDMNALGLGTAVDKFEPEKVSFTSSLGDKAEIVVTQVAGGGQHSAVVASVKQFAPGAGL</sequence>
<dbReference type="InterPro" id="IPR009091">
    <property type="entry name" value="RCC1/BLIP-II"/>
</dbReference>
<dbReference type="SUPFAM" id="SSF50985">
    <property type="entry name" value="RCC1/BLIP-II"/>
    <property type="match status" value="1"/>
</dbReference>
<dbReference type="InterPro" id="IPR058923">
    <property type="entry name" value="RCC1-like_dom"/>
</dbReference>
<feature type="region of interest" description="Disordered" evidence="3">
    <location>
        <begin position="1"/>
        <end position="26"/>
    </location>
</feature>
<dbReference type="Proteomes" id="UP001363151">
    <property type="component" value="Unassembled WGS sequence"/>
</dbReference>
<feature type="repeat" description="RCC1" evidence="2">
    <location>
        <begin position="354"/>
        <end position="405"/>
    </location>
</feature>
<evidence type="ECO:0000259" key="4">
    <source>
        <dbReference type="Pfam" id="PF25390"/>
    </source>
</evidence>